<gene>
    <name evidence="2" type="ORF">BJ508DRAFT_367326</name>
</gene>
<reference evidence="2 3" key="1">
    <citation type="journal article" date="2018" name="Nat. Ecol. Evol.">
        <title>Pezizomycetes genomes reveal the molecular basis of ectomycorrhizal truffle lifestyle.</title>
        <authorList>
            <person name="Murat C."/>
            <person name="Payen T."/>
            <person name="Noel B."/>
            <person name="Kuo A."/>
            <person name="Morin E."/>
            <person name="Chen J."/>
            <person name="Kohler A."/>
            <person name="Krizsan K."/>
            <person name="Balestrini R."/>
            <person name="Da Silva C."/>
            <person name="Montanini B."/>
            <person name="Hainaut M."/>
            <person name="Levati E."/>
            <person name="Barry K.W."/>
            <person name="Belfiori B."/>
            <person name="Cichocki N."/>
            <person name="Clum A."/>
            <person name="Dockter R.B."/>
            <person name="Fauchery L."/>
            <person name="Guy J."/>
            <person name="Iotti M."/>
            <person name="Le Tacon F."/>
            <person name="Lindquist E.A."/>
            <person name="Lipzen A."/>
            <person name="Malagnac F."/>
            <person name="Mello A."/>
            <person name="Molinier V."/>
            <person name="Miyauchi S."/>
            <person name="Poulain J."/>
            <person name="Riccioni C."/>
            <person name="Rubini A."/>
            <person name="Sitrit Y."/>
            <person name="Splivallo R."/>
            <person name="Traeger S."/>
            <person name="Wang M."/>
            <person name="Zifcakova L."/>
            <person name="Wipf D."/>
            <person name="Zambonelli A."/>
            <person name="Paolocci F."/>
            <person name="Nowrousian M."/>
            <person name="Ottonello S."/>
            <person name="Baldrian P."/>
            <person name="Spatafora J.W."/>
            <person name="Henrissat B."/>
            <person name="Nagy L.G."/>
            <person name="Aury J.M."/>
            <person name="Wincker P."/>
            <person name="Grigoriev I.V."/>
            <person name="Bonfante P."/>
            <person name="Martin F.M."/>
        </authorList>
    </citation>
    <scope>NUCLEOTIDE SEQUENCE [LARGE SCALE GENOMIC DNA]</scope>
    <source>
        <strain evidence="2 3">RN42</strain>
    </source>
</reference>
<proteinExistence type="predicted"/>
<dbReference type="EMBL" id="ML119868">
    <property type="protein sequence ID" value="RPA72285.1"/>
    <property type="molecule type" value="Genomic_DNA"/>
</dbReference>
<dbReference type="AlphaFoldDB" id="A0A3N4HDD2"/>
<protein>
    <submittedName>
        <fullName evidence="2">Uncharacterized protein</fullName>
    </submittedName>
</protein>
<organism evidence="2 3">
    <name type="scientific">Ascobolus immersus RN42</name>
    <dbReference type="NCBI Taxonomy" id="1160509"/>
    <lineage>
        <taxon>Eukaryota</taxon>
        <taxon>Fungi</taxon>
        <taxon>Dikarya</taxon>
        <taxon>Ascomycota</taxon>
        <taxon>Pezizomycotina</taxon>
        <taxon>Pezizomycetes</taxon>
        <taxon>Pezizales</taxon>
        <taxon>Ascobolaceae</taxon>
        <taxon>Ascobolus</taxon>
    </lineage>
</organism>
<feature type="region of interest" description="Disordered" evidence="1">
    <location>
        <begin position="1"/>
        <end position="81"/>
    </location>
</feature>
<feature type="compositionally biased region" description="Polar residues" evidence="1">
    <location>
        <begin position="31"/>
        <end position="71"/>
    </location>
</feature>
<evidence type="ECO:0000256" key="1">
    <source>
        <dbReference type="SAM" id="MobiDB-lite"/>
    </source>
</evidence>
<accession>A0A3N4HDD2</accession>
<evidence type="ECO:0000313" key="2">
    <source>
        <dbReference type="EMBL" id="RPA72285.1"/>
    </source>
</evidence>
<evidence type="ECO:0000313" key="3">
    <source>
        <dbReference type="Proteomes" id="UP000275078"/>
    </source>
</evidence>
<name>A0A3N4HDD2_ASCIM</name>
<dbReference type="Proteomes" id="UP000275078">
    <property type="component" value="Unassembled WGS sequence"/>
</dbReference>
<feature type="compositionally biased region" description="Basic and acidic residues" evidence="1">
    <location>
        <begin position="1"/>
        <end position="23"/>
    </location>
</feature>
<keyword evidence="3" id="KW-1185">Reference proteome</keyword>
<sequence>MEKRTGEKRPARESPPKEAENPIRPKKQLTGGASSSRTVPTIDNAVRSSSNTGGSNRQAEPSPAVRNTPTDNGFWIPAEPSAKRFTNAPESYYFEPLEGASQAAFASTSPPMWNADTSDGPVASLPGGGHTDASEAVVSSNSTLEPATIAADTTIAESDASAVSLQTEPTESDLLDPQFYYRVAFRTESENTAILEKYLAERPPRSGFRCPIGCGFIGYQKRGIENHIRAVQQCAPRDPKNKYRCYLCQAYHGDFDSMVKHLRDNSNAEHKAFYRNIWIVAHTKDNWNDGELFAFTDRWPEYKVTAEVETQD</sequence>